<name>A0A6N7Y2L1_9FIRM</name>
<evidence type="ECO:0000313" key="2">
    <source>
        <dbReference type="Proteomes" id="UP000469523"/>
    </source>
</evidence>
<dbReference type="EMBL" id="VUNQ01000054">
    <property type="protein sequence ID" value="MSU03084.1"/>
    <property type="molecule type" value="Genomic_DNA"/>
</dbReference>
<protein>
    <submittedName>
        <fullName evidence="1">Uncharacterized protein</fullName>
    </submittedName>
</protein>
<evidence type="ECO:0000313" key="1">
    <source>
        <dbReference type="EMBL" id="MSU03084.1"/>
    </source>
</evidence>
<keyword evidence="2" id="KW-1185">Reference proteome</keyword>
<organism evidence="1 2">
    <name type="scientific">Tissierella pigra</name>
    <dbReference type="NCBI Taxonomy" id="2607614"/>
    <lineage>
        <taxon>Bacteria</taxon>
        <taxon>Bacillati</taxon>
        <taxon>Bacillota</taxon>
        <taxon>Tissierellia</taxon>
        <taxon>Tissierellales</taxon>
        <taxon>Tissierellaceae</taxon>
        <taxon>Tissierella</taxon>
    </lineage>
</organism>
<proteinExistence type="predicted"/>
<dbReference type="RefSeq" id="WP_154442531.1">
    <property type="nucleotide sequence ID" value="NZ_JAHLPJ010000001.1"/>
</dbReference>
<dbReference type="Proteomes" id="UP000469523">
    <property type="component" value="Unassembled WGS sequence"/>
</dbReference>
<sequence length="354" mass="42182">MTFFTDKWTIAELASNNMVLVRKSKTNILLEKVVSEVSFDSREVVTKDILEEYDMEIDELNNIYILYQNTEGHLILNILRSKKKEEVKLTAEPISEVFDLNIIVEGKEIHILYMIEVQTKENQYRINHHYYDGTKWSTYGVDEITREKVLNPIRIIKLEGDILISYYSNDREINLRRFRNKNLEWEDKFNIVNTENHKVFLDMIKHKDIIHLTYCEFIDGNLVIRYNKILYDKYNKQYIKHKSEYISNEGSPAYPNIIFYEDKLWITWVELNKVVSRYSDNQGDSWDSIYEWSESGEIDFVRYKYINANPSDNIILKYSFGSIYPEVRFIGFGPLENAVEVPIKKKGHNIFPRI</sequence>
<reference evidence="1 2" key="1">
    <citation type="submission" date="2019-09" db="EMBL/GenBank/DDBJ databases">
        <title>In-depth cultivation of the pig gut microbiome towards novel bacterial diversity and tailored functional studies.</title>
        <authorList>
            <person name="Wylensek D."/>
            <person name="Hitch T.C.A."/>
            <person name="Clavel T."/>
        </authorList>
    </citation>
    <scope>NUCLEOTIDE SEQUENCE [LARGE SCALE GENOMIC DNA]</scope>
    <source>
        <strain evidence="1 2">WCA3-693-APC-4?</strain>
    </source>
</reference>
<comment type="caution">
    <text evidence="1">The sequence shown here is derived from an EMBL/GenBank/DDBJ whole genome shotgun (WGS) entry which is preliminary data.</text>
</comment>
<accession>A0A6N7Y2L1</accession>
<gene>
    <name evidence="1" type="ORF">FYJ83_16610</name>
</gene>
<dbReference type="AlphaFoldDB" id="A0A6N7Y2L1"/>